<feature type="transmembrane region" description="Helical" evidence="1">
    <location>
        <begin position="42"/>
        <end position="65"/>
    </location>
</feature>
<dbReference type="AlphaFoldDB" id="R9P060"/>
<keyword evidence="1" id="KW-0812">Transmembrane</keyword>
<feature type="transmembrane region" description="Helical" evidence="1">
    <location>
        <begin position="390"/>
        <end position="412"/>
    </location>
</feature>
<keyword evidence="1" id="KW-1133">Transmembrane helix</keyword>
<keyword evidence="1" id="KW-0472">Membrane</keyword>
<dbReference type="HOGENOM" id="CLU_553395_0_0_1"/>
<dbReference type="RefSeq" id="XP_012188046.1">
    <property type="nucleotide sequence ID" value="XM_012332656.1"/>
</dbReference>
<evidence type="ECO:0000313" key="3">
    <source>
        <dbReference type="Proteomes" id="UP000014071"/>
    </source>
</evidence>
<feature type="transmembrane region" description="Helical" evidence="1">
    <location>
        <begin position="126"/>
        <end position="149"/>
    </location>
</feature>
<proteinExistence type="predicted"/>
<feature type="transmembrane region" description="Helical" evidence="1">
    <location>
        <begin position="260"/>
        <end position="287"/>
    </location>
</feature>
<accession>R9P060</accession>
<gene>
    <name evidence="2" type="ORF">PHSY_002030</name>
</gene>
<name>R9P060_PSEHS</name>
<reference evidence="3" key="1">
    <citation type="journal article" date="2013" name="Genome Announc.">
        <title>Draft genome sequence of the basidiomycetous yeast-like fungus Pseudozyma hubeiensis SY62, which produces an abundant amount of the biosurfactant mannosylerythritol lipids.</title>
        <authorList>
            <person name="Konishi M."/>
            <person name="Hatada Y."/>
            <person name="Horiuchi J."/>
        </authorList>
    </citation>
    <scope>NUCLEOTIDE SEQUENCE [LARGE SCALE GENOMIC DNA]</scope>
    <source>
        <strain evidence="3">SY62</strain>
    </source>
</reference>
<dbReference type="OrthoDB" id="2545209at2759"/>
<dbReference type="GeneID" id="24107325"/>
<evidence type="ECO:0000313" key="2">
    <source>
        <dbReference type="EMBL" id="GAC94459.1"/>
    </source>
</evidence>
<feature type="transmembrane region" description="Helical" evidence="1">
    <location>
        <begin position="86"/>
        <end position="114"/>
    </location>
</feature>
<dbReference type="eggNOG" id="ENOG502R37P">
    <property type="taxonomic scope" value="Eukaryota"/>
</dbReference>
<evidence type="ECO:0000256" key="1">
    <source>
        <dbReference type="SAM" id="Phobius"/>
    </source>
</evidence>
<feature type="transmembrane region" description="Helical" evidence="1">
    <location>
        <begin position="186"/>
        <end position="205"/>
    </location>
</feature>
<organism evidence="2 3">
    <name type="scientific">Pseudozyma hubeiensis (strain SY62)</name>
    <name type="common">Yeast</name>
    <dbReference type="NCBI Taxonomy" id="1305764"/>
    <lineage>
        <taxon>Eukaryota</taxon>
        <taxon>Fungi</taxon>
        <taxon>Dikarya</taxon>
        <taxon>Basidiomycota</taxon>
        <taxon>Ustilaginomycotina</taxon>
        <taxon>Ustilaginomycetes</taxon>
        <taxon>Ustilaginales</taxon>
        <taxon>Ustilaginaceae</taxon>
        <taxon>Pseudozyma</taxon>
    </lineage>
</organism>
<protein>
    <submittedName>
        <fullName evidence="2">Uncharacterized protein</fullName>
    </submittedName>
</protein>
<keyword evidence="3" id="KW-1185">Reference proteome</keyword>
<dbReference type="Proteomes" id="UP000014071">
    <property type="component" value="Unassembled WGS sequence"/>
</dbReference>
<feature type="transmembrane region" description="Helical" evidence="1">
    <location>
        <begin position="352"/>
        <end position="375"/>
    </location>
</feature>
<sequence length="554" mass="62075">MWANLFRPIPIDRLILPEWVKTNGDLLEFINLVIRPRPNKALLSYMMIDIVQSIGTAVFCAYVMLKKGRARDTRLVTFRKSPYGTFIVPNAVWSMMIMITIYLLGWAGFSTYIFYISVVDLPMLDWLFYIPVPWWPLAVGAFWATYGFVLTCSPRSPISNLAGKTRKGFLTSRTSWMHLPLPQSAWIMNSFVVGVTLFMFVWNLYTVTMGGRRRHLSHLRKRDLYTELISGHHTQEWLDLPAPAEAVQEVRMAWDDLTDVYGWTCAGLASFAALVTLMISLLLLYAIPNHISLLDHLVSIWPDQDGNERQRRTTLGNICFLWKIGRPSKLVGKQYAAFKKTWMVTMIGHSQVFLILAGVSTFTLPPFYMCFAPWADLLGGITAEHHVEFLVAYVISAAFLTAVWVTGLSALLTLDDAFRAVMGVDGASSQESGPIKLSGRPSTSLGMNVIESGKQASNLVLLRPMQGDTPSLSNESFLRDEKSDIFVEAPAKLVEGKNKVLVETTTTVQIEHRDAEVRTCPADNYEDLPALSVASPSAAPPYSFLGRKRIGPEC</sequence>
<dbReference type="EMBL" id="DF238784">
    <property type="protein sequence ID" value="GAC94459.1"/>
    <property type="molecule type" value="Genomic_DNA"/>
</dbReference>